<proteinExistence type="inferred from homology"/>
<evidence type="ECO:0000259" key="5">
    <source>
        <dbReference type="Pfam" id="PF00753"/>
    </source>
</evidence>
<evidence type="ECO:0000313" key="7">
    <source>
        <dbReference type="Proteomes" id="UP000294616"/>
    </source>
</evidence>
<dbReference type="SUPFAM" id="SSF56281">
    <property type="entry name" value="Metallo-hydrolase/oxidoreductase"/>
    <property type="match status" value="1"/>
</dbReference>
<sequence length="267" mass="30785">MSRINNESKHTLMQTFSLHEGYYSVGIDKKFIPFDPKTDDKKDRKGSLFIHVQPFLVQHNNDLIVIDTGLGQHRNGELLIHSNIRKEGFDPSDVNLVLMSHLHQDHSSGMVFEKDGKLEITFPNAEYVIQRQEWEEAYSGNSSSYRTEVFDVLQRSGQVQFVEGNGQLNDYIRYELSGGHTKAHQVFHIEGDDQLVFYGGDEWPEPEQALRQFMAKYDYDGRKAMELREQYANSAAENNWKCLFYHANDTSIATIAKQDESFKIIPA</sequence>
<dbReference type="InterPro" id="IPR051013">
    <property type="entry name" value="MBL_superfamily_lactonases"/>
</dbReference>
<dbReference type="InterPro" id="IPR036866">
    <property type="entry name" value="RibonucZ/Hydroxyglut_hydro"/>
</dbReference>
<dbReference type="AlphaFoldDB" id="A0A4R1LTR5"/>
<dbReference type="GO" id="GO:0046872">
    <property type="term" value="F:metal ion binding"/>
    <property type="evidence" value="ECO:0007669"/>
    <property type="project" value="UniProtKB-KW"/>
</dbReference>
<dbReference type="PANTHER" id="PTHR42978">
    <property type="entry name" value="QUORUM-QUENCHING LACTONASE YTNP-RELATED-RELATED"/>
    <property type="match status" value="1"/>
</dbReference>
<accession>A0A4R1LTR5</accession>
<dbReference type="EMBL" id="SMGO01000002">
    <property type="protein sequence ID" value="TCK82718.1"/>
    <property type="molecule type" value="Genomic_DNA"/>
</dbReference>
<keyword evidence="2" id="KW-0479">Metal-binding</keyword>
<keyword evidence="4" id="KW-0862">Zinc</keyword>
<gene>
    <name evidence="6" type="ORF">C8N28_1303</name>
</gene>
<dbReference type="Proteomes" id="UP000294616">
    <property type="component" value="Unassembled WGS sequence"/>
</dbReference>
<evidence type="ECO:0000256" key="1">
    <source>
        <dbReference type="ARBA" id="ARBA00007749"/>
    </source>
</evidence>
<dbReference type="Gene3D" id="3.60.15.10">
    <property type="entry name" value="Ribonuclease Z/Hydroxyacylglutathione hydrolase-like"/>
    <property type="match status" value="1"/>
</dbReference>
<name>A0A4R1LTR5_9SPHI</name>
<evidence type="ECO:0000256" key="4">
    <source>
        <dbReference type="ARBA" id="ARBA00022833"/>
    </source>
</evidence>
<protein>
    <submittedName>
        <fullName evidence="6">Metallo-beta-lactamase superfamily protein</fullName>
    </submittedName>
</protein>
<keyword evidence="3" id="KW-0378">Hydrolase</keyword>
<keyword evidence="7" id="KW-1185">Reference proteome</keyword>
<comment type="caution">
    <text evidence="6">The sequence shown here is derived from an EMBL/GenBank/DDBJ whole genome shotgun (WGS) entry which is preliminary data.</text>
</comment>
<evidence type="ECO:0000256" key="2">
    <source>
        <dbReference type="ARBA" id="ARBA00022723"/>
    </source>
</evidence>
<dbReference type="GO" id="GO:0016787">
    <property type="term" value="F:hydrolase activity"/>
    <property type="evidence" value="ECO:0007669"/>
    <property type="project" value="UniProtKB-KW"/>
</dbReference>
<dbReference type="PANTHER" id="PTHR42978:SF6">
    <property type="entry name" value="QUORUM-QUENCHING LACTONASE YTNP-RELATED"/>
    <property type="match status" value="1"/>
</dbReference>
<dbReference type="Pfam" id="PF00753">
    <property type="entry name" value="Lactamase_B"/>
    <property type="match status" value="1"/>
</dbReference>
<organism evidence="6 7">
    <name type="scientific">Albibacterium bauzanense</name>
    <dbReference type="NCBI Taxonomy" id="653929"/>
    <lineage>
        <taxon>Bacteria</taxon>
        <taxon>Pseudomonadati</taxon>
        <taxon>Bacteroidota</taxon>
        <taxon>Sphingobacteriia</taxon>
        <taxon>Sphingobacteriales</taxon>
        <taxon>Sphingobacteriaceae</taxon>
        <taxon>Albibacterium</taxon>
    </lineage>
</organism>
<evidence type="ECO:0000313" key="6">
    <source>
        <dbReference type="EMBL" id="TCK82718.1"/>
    </source>
</evidence>
<reference evidence="6 7" key="1">
    <citation type="submission" date="2019-03" db="EMBL/GenBank/DDBJ databases">
        <title>Genomic Encyclopedia of Archaeal and Bacterial Type Strains, Phase II (KMG-II): from individual species to whole genera.</title>
        <authorList>
            <person name="Goeker M."/>
        </authorList>
    </citation>
    <scope>NUCLEOTIDE SEQUENCE [LARGE SCALE GENOMIC DNA]</scope>
    <source>
        <strain evidence="6 7">DSM 22554</strain>
    </source>
</reference>
<evidence type="ECO:0000256" key="3">
    <source>
        <dbReference type="ARBA" id="ARBA00022801"/>
    </source>
</evidence>
<feature type="domain" description="Metallo-beta-lactamase" evidence="5">
    <location>
        <begin position="55"/>
        <end position="202"/>
    </location>
</feature>
<comment type="similarity">
    <text evidence="1">Belongs to the metallo-beta-lactamase superfamily.</text>
</comment>
<dbReference type="InterPro" id="IPR001279">
    <property type="entry name" value="Metallo-B-lactamas"/>
</dbReference>